<dbReference type="SUPFAM" id="SSF52540">
    <property type="entry name" value="P-loop containing nucleoside triphosphate hydrolases"/>
    <property type="match status" value="1"/>
</dbReference>
<dbReference type="Proteomes" id="UP001335720">
    <property type="component" value="Chromosome"/>
</dbReference>
<dbReference type="Pfam" id="PF05190">
    <property type="entry name" value="MutS_IV"/>
    <property type="match status" value="1"/>
</dbReference>
<dbReference type="Pfam" id="PF05192">
    <property type="entry name" value="MutS_III"/>
    <property type="match status" value="1"/>
</dbReference>
<evidence type="ECO:0000256" key="10">
    <source>
        <dbReference type="RuleBase" id="RU003756"/>
    </source>
</evidence>
<dbReference type="Pfam" id="PF05188">
    <property type="entry name" value="MutS_II"/>
    <property type="match status" value="1"/>
</dbReference>
<dbReference type="InterPro" id="IPR036678">
    <property type="entry name" value="MutS_con_dom_sf"/>
</dbReference>
<dbReference type="SUPFAM" id="SSF53150">
    <property type="entry name" value="DNA repair protein MutS, domain II"/>
    <property type="match status" value="1"/>
</dbReference>
<dbReference type="GO" id="GO:0005524">
    <property type="term" value="F:ATP binding"/>
    <property type="evidence" value="ECO:0007669"/>
    <property type="project" value="UniProtKB-UniRule"/>
</dbReference>
<evidence type="ECO:0000313" key="13">
    <source>
        <dbReference type="EMBL" id="BED92881.1"/>
    </source>
</evidence>
<dbReference type="KEGG" id="ptrh:RsTaC01_0781"/>
<evidence type="ECO:0000256" key="9">
    <source>
        <dbReference type="HAMAP-Rule" id="MF_00096"/>
    </source>
</evidence>
<feature type="coiled-coil region" evidence="11">
    <location>
        <begin position="500"/>
        <end position="527"/>
    </location>
</feature>
<dbReference type="InterPro" id="IPR016151">
    <property type="entry name" value="DNA_mismatch_repair_MutS_N"/>
</dbReference>
<dbReference type="PANTHER" id="PTHR11361">
    <property type="entry name" value="DNA MISMATCH REPAIR PROTEIN MUTS FAMILY MEMBER"/>
    <property type="match status" value="1"/>
</dbReference>
<organism evidence="13">
    <name type="scientific">Candidatus Paraimprobicoccus trichonymphae</name>
    <dbReference type="NCBI Taxonomy" id="3033793"/>
    <lineage>
        <taxon>Bacteria</taxon>
        <taxon>Bacillati</taxon>
        <taxon>Bacillota</taxon>
        <taxon>Clostridia</taxon>
        <taxon>Candidatus Paraimprobicoccus</taxon>
    </lineage>
</organism>
<dbReference type="SUPFAM" id="SSF48334">
    <property type="entry name" value="DNA repair protein MutS, domain III"/>
    <property type="match status" value="1"/>
</dbReference>
<dbReference type="NCBIfam" id="NF003810">
    <property type="entry name" value="PRK05399.1"/>
    <property type="match status" value="1"/>
</dbReference>
<evidence type="ECO:0000256" key="7">
    <source>
        <dbReference type="ARBA" id="ARBA00023204"/>
    </source>
</evidence>
<dbReference type="InterPro" id="IPR036187">
    <property type="entry name" value="DNA_mismatch_repair_MutS_sf"/>
</dbReference>
<evidence type="ECO:0000256" key="8">
    <source>
        <dbReference type="ARBA" id="ARBA00024647"/>
    </source>
</evidence>
<dbReference type="PANTHER" id="PTHR11361:SF34">
    <property type="entry name" value="DNA MISMATCH REPAIR PROTEIN MSH1, MITOCHONDRIAL"/>
    <property type="match status" value="1"/>
</dbReference>
<dbReference type="EMBL" id="AP027925">
    <property type="protein sequence ID" value="BED92881.1"/>
    <property type="molecule type" value="Genomic_DNA"/>
</dbReference>
<evidence type="ECO:0000256" key="5">
    <source>
        <dbReference type="ARBA" id="ARBA00022840"/>
    </source>
</evidence>
<dbReference type="InterPro" id="IPR007696">
    <property type="entry name" value="DNA_mismatch_repair_MutS_core"/>
</dbReference>
<dbReference type="Pfam" id="PF00488">
    <property type="entry name" value="MutS_V"/>
    <property type="match status" value="1"/>
</dbReference>
<dbReference type="PIRSF" id="PIRSF037677">
    <property type="entry name" value="DNA_mis_repair_Msh6"/>
    <property type="match status" value="1"/>
</dbReference>
<dbReference type="InterPro" id="IPR000432">
    <property type="entry name" value="DNA_mismatch_repair_MutS_C"/>
</dbReference>
<evidence type="ECO:0000256" key="4">
    <source>
        <dbReference type="ARBA" id="ARBA00022763"/>
    </source>
</evidence>
<dbReference type="Gene3D" id="3.30.420.110">
    <property type="entry name" value="MutS, connector domain"/>
    <property type="match status" value="1"/>
</dbReference>
<evidence type="ECO:0000259" key="12">
    <source>
        <dbReference type="PROSITE" id="PS00486"/>
    </source>
</evidence>
<dbReference type="InterPro" id="IPR005748">
    <property type="entry name" value="DNA_mismatch_repair_MutS"/>
</dbReference>
<dbReference type="GO" id="GO:0005829">
    <property type="term" value="C:cytosol"/>
    <property type="evidence" value="ECO:0007669"/>
    <property type="project" value="TreeGrafter"/>
</dbReference>
<dbReference type="Gene3D" id="3.40.1170.10">
    <property type="entry name" value="DNA repair protein MutS, domain I"/>
    <property type="match status" value="1"/>
</dbReference>
<keyword evidence="11" id="KW-0175">Coiled coil</keyword>
<evidence type="ECO:0000256" key="11">
    <source>
        <dbReference type="SAM" id="Coils"/>
    </source>
</evidence>
<evidence type="ECO:0000256" key="3">
    <source>
        <dbReference type="ARBA" id="ARBA00022741"/>
    </source>
</evidence>
<dbReference type="SMART" id="SM00534">
    <property type="entry name" value="MUTSac"/>
    <property type="match status" value="1"/>
</dbReference>
<dbReference type="GO" id="GO:0140664">
    <property type="term" value="F:ATP-dependent DNA damage sensor activity"/>
    <property type="evidence" value="ECO:0007669"/>
    <property type="project" value="InterPro"/>
</dbReference>
<comment type="function">
    <text evidence="8 9">This protein is involved in the repair of mismatches in DNA. It is possible that it carries out the mismatch recognition step. This protein has a weak ATPase activity.</text>
</comment>
<dbReference type="InterPro" id="IPR007695">
    <property type="entry name" value="DNA_mismatch_repair_MutS-lik_N"/>
</dbReference>
<evidence type="ECO:0000256" key="6">
    <source>
        <dbReference type="ARBA" id="ARBA00023125"/>
    </source>
</evidence>
<dbReference type="InterPro" id="IPR027417">
    <property type="entry name" value="P-loop_NTPase"/>
</dbReference>
<dbReference type="HAMAP" id="MF_00096">
    <property type="entry name" value="MutS"/>
    <property type="match status" value="1"/>
</dbReference>
<dbReference type="AlphaFoldDB" id="A0AA48HWU9"/>
<keyword evidence="5 9" id="KW-0067">ATP-binding</keyword>
<dbReference type="PROSITE" id="PS00486">
    <property type="entry name" value="DNA_MISMATCH_REPAIR_2"/>
    <property type="match status" value="1"/>
</dbReference>
<dbReference type="Gene3D" id="1.10.1420.10">
    <property type="match status" value="2"/>
</dbReference>
<dbReference type="FunFam" id="3.40.1170.10:FF:000001">
    <property type="entry name" value="DNA mismatch repair protein MutS"/>
    <property type="match status" value="1"/>
</dbReference>
<dbReference type="SMART" id="SM00533">
    <property type="entry name" value="MUTSd"/>
    <property type="match status" value="1"/>
</dbReference>
<keyword evidence="3 9" id="KW-0547">Nucleotide-binding</keyword>
<dbReference type="InterPro" id="IPR017261">
    <property type="entry name" value="DNA_mismatch_repair_MutS/MSH"/>
</dbReference>
<gene>
    <name evidence="9" type="primary">mutS</name>
    <name evidence="13" type="ORF">RsTaC01_0781</name>
</gene>
<accession>A0AA48HWU9</accession>
<name>A0AA48HWU9_9FIRM</name>
<dbReference type="InterPro" id="IPR045076">
    <property type="entry name" value="MutS"/>
</dbReference>
<comment type="similarity">
    <text evidence="1 9 10">Belongs to the DNA mismatch repair MutS family.</text>
</comment>
<evidence type="ECO:0000256" key="1">
    <source>
        <dbReference type="ARBA" id="ARBA00006271"/>
    </source>
</evidence>
<keyword evidence="4 9" id="KW-0227">DNA damage</keyword>
<feature type="domain" description="DNA mismatch repair proteins mutS family" evidence="12">
    <location>
        <begin position="693"/>
        <end position="709"/>
    </location>
</feature>
<dbReference type="InterPro" id="IPR007860">
    <property type="entry name" value="DNA_mmatch_repair_MutS_con_dom"/>
</dbReference>
<dbReference type="Pfam" id="PF01624">
    <property type="entry name" value="MutS_I"/>
    <property type="match status" value="1"/>
</dbReference>
<sequence length="804" mass="91806">MSGFSPMMQQYLKIKKKYESCIVFFRLGDFYEMFYEDAKTASKELDITLTGKECGQEEKAPMCGVPYHAYTNYVSKLISKGYKVAICEQIENPLACKGLVKREVTRVITPGTIIEGNLLDESKNNFICCVYILNDKCGMCFADISTGELKITETFGSNLFSEVKNELARFSPSEVIYRGDKKYSGSIKKFVKNRLNSSFGGVLVESYDYKKKLLKYFNNQDLENLNNTVSLETLGGLFSYLEYTQKDNLKGFSKIDFYTKNQYMKLDLNTIRNLELVETMRNREKRGTLLWVLDKTNTAMGRRLLRNWIERPLIDLIKINNRQEAVSELVSDMFLRDNLIEGLSKINDVGRILTRLICNSINCREIKSLGYSISNFKSIKNLLSESNSHILKDIYENIDLFEDICKLIENSIVDEPPVAIKEGGIIKFGFNKEIDGLKYDMNNSKEIITKMENDERKKTGIPKLKITFNRVFGYCIEVTNSFLNLVPENYIRKQTLSNSERFVTKELKDLEYRISNAKEKLISLEFEVFEKVRAEIYNYHKKIEKTVNIIAVLDVLVSLAVVAHKEHYTKPEVNLSDKIILKNSKHPVIEKMLKDDSCPFVPNDINLDNNLNNINIITGPNMAGKSTYMRQIALNILMAHIGSFVPADCAEIGIVDGIFTRIGASDDLSSGQSTFMVEMQEVAQIMKNATQKSLLILDEIGRGTSTFDGISIARAVLEYISFELKSKTLFSTHYHELTKISEDIKNIKNYSIAIKKNNDDIIFLRKIIPGSIDESFGIETAKLAKVPSWIINRAKEISKNMKKV</sequence>
<feature type="binding site" evidence="9">
    <location>
        <begin position="619"/>
        <end position="626"/>
    </location>
    <ligand>
        <name>ATP</name>
        <dbReference type="ChEBI" id="CHEBI:30616"/>
    </ligand>
</feature>
<evidence type="ECO:0000256" key="2">
    <source>
        <dbReference type="ARBA" id="ARBA00021982"/>
    </source>
</evidence>
<dbReference type="NCBIfam" id="TIGR01070">
    <property type="entry name" value="mutS1"/>
    <property type="match status" value="1"/>
</dbReference>
<dbReference type="GO" id="GO:0003684">
    <property type="term" value="F:damaged DNA binding"/>
    <property type="evidence" value="ECO:0007669"/>
    <property type="project" value="UniProtKB-UniRule"/>
</dbReference>
<dbReference type="SUPFAM" id="SSF55271">
    <property type="entry name" value="DNA repair protein MutS, domain I"/>
    <property type="match status" value="1"/>
</dbReference>
<keyword evidence="6 9" id="KW-0238">DNA-binding</keyword>
<dbReference type="GO" id="GO:0006298">
    <property type="term" value="P:mismatch repair"/>
    <property type="evidence" value="ECO:0007669"/>
    <property type="project" value="UniProtKB-UniRule"/>
</dbReference>
<reference evidence="13" key="1">
    <citation type="journal article" date="2023" name="ISME J.">
        <title>Emergence of putative energy parasites within Clostridia revealed by genome analysis of a novel endosymbiotic clade.</title>
        <authorList>
            <person name="Takahashi K."/>
            <person name="Kuwahara H."/>
            <person name="Horikawa Y."/>
            <person name="Izawa K."/>
            <person name="Kato D."/>
            <person name="Inagaki T."/>
            <person name="Yuki M."/>
            <person name="Ohkuma M."/>
            <person name="Hongoh Y."/>
        </authorList>
    </citation>
    <scope>NUCLEOTIDE SEQUENCE</scope>
    <source>
        <strain evidence="13">RsTa-C01</strain>
    </source>
</reference>
<dbReference type="GO" id="GO:0030983">
    <property type="term" value="F:mismatched DNA binding"/>
    <property type="evidence" value="ECO:0007669"/>
    <property type="project" value="InterPro"/>
</dbReference>
<protein>
    <recommendedName>
        <fullName evidence="2 9">DNA mismatch repair protein MutS</fullName>
    </recommendedName>
</protein>
<dbReference type="Gene3D" id="3.40.50.300">
    <property type="entry name" value="P-loop containing nucleotide triphosphate hydrolases"/>
    <property type="match status" value="1"/>
</dbReference>
<keyword evidence="7 9" id="KW-0234">DNA repair</keyword>
<dbReference type="FunFam" id="3.40.50.300:FF:000870">
    <property type="entry name" value="MutS protein homolog 4"/>
    <property type="match status" value="1"/>
</dbReference>
<proteinExistence type="inferred from homology"/>
<dbReference type="InterPro" id="IPR007861">
    <property type="entry name" value="DNA_mismatch_repair_MutS_clamp"/>
</dbReference>